<evidence type="ECO:0000313" key="1">
    <source>
        <dbReference type="EMBL" id="KRZ46652.1"/>
    </source>
</evidence>
<name>A0A0V1KHY3_9BILA</name>
<protein>
    <submittedName>
        <fullName evidence="1">Uncharacterized protein</fullName>
    </submittedName>
</protein>
<proteinExistence type="predicted"/>
<dbReference type="EMBL" id="JYDW01002621">
    <property type="protein sequence ID" value="KRZ46652.1"/>
    <property type="molecule type" value="Genomic_DNA"/>
</dbReference>
<gene>
    <name evidence="1" type="ORF">T02_3766</name>
</gene>
<keyword evidence="2" id="KW-1185">Reference proteome</keyword>
<accession>A0A0V1KHY3</accession>
<comment type="caution">
    <text evidence="1">The sequence shown here is derived from an EMBL/GenBank/DDBJ whole genome shotgun (WGS) entry which is preliminary data.</text>
</comment>
<dbReference type="AlphaFoldDB" id="A0A0V1KHY3"/>
<organism evidence="1 2">
    <name type="scientific">Trichinella nativa</name>
    <dbReference type="NCBI Taxonomy" id="6335"/>
    <lineage>
        <taxon>Eukaryota</taxon>
        <taxon>Metazoa</taxon>
        <taxon>Ecdysozoa</taxon>
        <taxon>Nematoda</taxon>
        <taxon>Enoplea</taxon>
        <taxon>Dorylaimia</taxon>
        <taxon>Trichinellida</taxon>
        <taxon>Trichinellidae</taxon>
        <taxon>Trichinella</taxon>
    </lineage>
</organism>
<dbReference type="Proteomes" id="UP000054721">
    <property type="component" value="Unassembled WGS sequence"/>
</dbReference>
<evidence type="ECO:0000313" key="2">
    <source>
        <dbReference type="Proteomes" id="UP000054721"/>
    </source>
</evidence>
<sequence>MPKKEWYCWFISSLQSYQQWGSVPLSPHSYQHVLSLEFLTLAPLV</sequence>
<reference evidence="1 2" key="1">
    <citation type="submission" date="2015-05" db="EMBL/GenBank/DDBJ databases">
        <title>Evolution of Trichinella species and genotypes.</title>
        <authorList>
            <person name="Korhonen P.K."/>
            <person name="Edoardo P."/>
            <person name="Giuseppe L.R."/>
            <person name="Gasser R.B."/>
        </authorList>
    </citation>
    <scope>NUCLEOTIDE SEQUENCE [LARGE SCALE GENOMIC DNA]</scope>
    <source>
        <strain evidence="1">ISS10</strain>
    </source>
</reference>